<dbReference type="AlphaFoldDB" id="A0A0D0ATR3"/>
<dbReference type="Proteomes" id="UP000053593">
    <property type="component" value="Unassembled WGS sequence"/>
</dbReference>
<organism evidence="3 4">
    <name type="scientific">Collybiopsis luxurians FD-317 M1</name>
    <dbReference type="NCBI Taxonomy" id="944289"/>
    <lineage>
        <taxon>Eukaryota</taxon>
        <taxon>Fungi</taxon>
        <taxon>Dikarya</taxon>
        <taxon>Basidiomycota</taxon>
        <taxon>Agaricomycotina</taxon>
        <taxon>Agaricomycetes</taxon>
        <taxon>Agaricomycetidae</taxon>
        <taxon>Agaricales</taxon>
        <taxon>Marasmiineae</taxon>
        <taxon>Omphalotaceae</taxon>
        <taxon>Collybiopsis</taxon>
        <taxon>Collybiopsis luxurians</taxon>
    </lineage>
</organism>
<dbReference type="EMBL" id="KN834823">
    <property type="protein sequence ID" value="KIK53880.1"/>
    <property type="molecule type" value="Genomic_DNA"/>
</dbReference>
<feature type="compositionally biased region" description="Basic and acidic residues" evidence="1">
    <location>
        <begin position="304"/>
        <end position="314"/>
    </location>
</feature>
<feature type="compositionally biased region" description="Low complexity" evidence="1">
    <location>
        <begin position="131"/>
        <end position="151"/>
    </location>
</feature>
<name>A0A0D0ATR3_9AGAR</name>
<evidence type="ECO:0000313" key="3">
    <source>
        <dbReference type="EMBL" id="KIK53880.1"/>
    </source>
</evidence>
<evidence type="ECO:0000256" key="2">
    <source>
        <dbReference type="SAM" id="Phobius"/>
    </source>
</evidence>
<evidence type="ECO:0008006" key="5">
    <source>
        <dbReference type="Google" id="ProtNLM"/>
    </source>
</evidence>
<gene>
    <name evidence="3" type="ORF">GYMLUDRAFT_250057</name>
</gene>
<feature type="compositionally biased region" description="Polar residues" evidence="1">
    <location>
        <begin position="154"/>
        <end position="211"/>
    </location>
</feature>
<evidence type="ECO:0000256" key="1">
    <source>
        <dbReference type="SAM" id="MobiDB-lite"/>
    </source>
</evidence>
<keyword evidence="2" id="KW-0812">Transmembrane</keyword>
<feature type="region of interest" description="Disordered" evidence="1">
    <location>
        <begin position="304"/>
        <end position="332"/>
    </location>
</feature>
<keyword evidence="2" id="KW-1133">Transmembrane helix</keyword>
<evidence type="ECO:0000313" key="4">
    <source>
        <dbReference type="Proteomes" id="UP000053593"/>
    </source>
</evidence>
<sequence length="426" mass="45423">MVQLGMTQIHDEQSQHMTKFHWPLTGVLTPGQTTTFSLGVPILKSVAVIFDDGSISTVATTIPPIPTDRIISLVIPAALTGADVEILGSISGAPVFSVVHLPLSVTQASGVPTLTSSDQPPGTTSNTVLPGSHASSSGTASTSTSASSPAGLETGTSDLSLSAIGSSQNPTAPSSGSDGSNSFTTAKSSPVSTGSNTSAGPPNATPSSEGGTQKPKLHLGAIIGGVLGGAITAMLIFISLCVWGRFRRRRERERPSTFHGDMMVKSRETPFPIFNPFGVRSVERASRHTGSVASLRNSSIDRLNRETPARERYARSLSSKLSETDQEDGLSNLRRHSLGSEVYETARRGFGQFPSRTDRQMELELKIHDLKAQLISLSDGLTESESTNSQHFQIHDIKNKIRRLEDLEFSDWAMELTNEVPKDFLA</sequence>
<protein>
    <recommendedName>
        <fullName evidence="5">Mid2 domain-containing protein</fullName>
    </recommendedName>
</protein>
<proteinExistence type="predicted"/>
<feature type="compositionally biased region" description="Polar residues" evidence="1">
    <location>
        <begin position="110"/>
        <end position="129"/>
    </location>
</feature>
<dbReference type="HOGENOM" id="CLU_644137_0_0_1"/>
<keyword evidence="2" id="KW-0472">Membrane</keyword>
<reference evidence="3 4" key="1">
    <citation type="submission" date="2014-04" db="EMBL/GenBank/DDBJ databases">
        <title>Evolutionary Origins and Diversification of the Mycorrhizal Mutualists.</title>
        <authorList>
            <consortium name="DOE Joint Genome Institute"/>
            <consortium name="Mycorrhizal Genomics Consortium"/>
            <person name="Kohler A."/>
            <person name="Kuo A."/>
            <person name="Nagy L.G."/>
            <person name="Floudas D."/>
            <person name="Copeland A."/>
            <person name="Barry K.W."/>
            <person name="Cichocki N."/>
            <person name="Veneault-Fourrey C."/>
            <person name="LaButti K."/>
            <person name="Lindquist E.A."/>
            <person name="Lipzen A."/>
            <person name="Lundell T."/>
            <person name="Morin E."/>
            <person name="Murat C."/>
            <person name="Riley R."/>
            <person name="Ohm R."/>
            <person name="Sun H."/>
            <person name="Tunlid A."/>
            <person name="Henrissat B."/>
            <person name="Grigoriev I.V."/>
            <person name="Hibbett D.S."/>
            <person name="Martin F."/>
        </authorList>
    </citation>
    <scope>NUCLEOTIDE SEQUENCE [LARGE SCALE GENOMIC DNA]</scope>
    <source>
        <strain evidence="3 4">FD-317 M1</strain>
    </source>
</reference>
<accession>A0A0D0ATR3</accession>
<keyword evidence="4" id="KW-1185">Reference proteome</keyword>
<feature type="region of interest" description="Disordered" evidence="1">
    <location>
        <begin position="110"/>
        <end position="213"/>
    </location>
</feature>
<dbReference type="OrthoDB" id="3070875at2759"/>
<feature type="transmembrane region" description="Helical" evidence="2">
    <location>
        <begin position="217"/>
        <end position="244"/>
    </location>
</feature>